<dbReference type="EMBL" id="MDZC01000058">
    <property type="protein sequence ID" value="OGX85444.1"/>
    <property type="molecule type" value="Genomic_DNA"/>
</dbReference>
<dbReference type="AlphaFoldDB" id="A0A1G1T3M5"/>
<dbReference type="RefSeq" id="WP_070734264.1">
    <property type="nucleotide sequence ID" value="NZ_MDZC01000058.1"/>
</dbReference>
<dbReference type="SUPFAM" id="SSF48452">
    <property type="entry name" value="TPR-like"/>
    <property type="match status" value="1"/>
</dbReference>
<accession>A0A1G1T3M5</accession>
<reference evidence="1 2" key="1">
    <citation type="submission" date="2016-08" db="EMBL/GenBank/DDBJ databases">
        <title>Hymenobacter coccineus sp. nov., Hymenobacter lapidarius sp. nov. and Hymenobacter glacialis sp. nov., isolated from Antarctic soil.</title>
        <authorList>
            <person name="Sedlacek I."/>
            <person name="Kralova S."/>
            <person name="Kyrova K."/>
            <person name="Maslanova I."/>
            <person name="Stankova E."/>
            <person name="Vrbovska V."/>
            <person name="Nemec M."/>
            <person name="Bartak M."/>
            <person name="Svec P."/>
            <person name="Busse H.-J."/>
            <person name="Pantucek R."/>
        </authorList>
    </citation>
    <scope>NUCLEOTIDE SEQUENCE [LARGE SCALE GENOMIC DNA]</scope>
    <source>
        <strain evidence="1 2">CCM 8648</strain>
    </source>
</reference>
<dbReference type="Proteomes" id="UP000177791">
    <property type="component" value="Unassembled WGS sequence"/>
</dbReference>
<dbReference type="InterPro" id="IPR011990">
    <property type="entry name" value="TPR-like_helical_dom_sf"/>
</dbReference>
<dbReference type="OrthoDB" id="9815010at2"/>
<evidence type="ECO:0000313" key="1">
    <source>
        <dbReference type="EMBL" id="OGX85444.1"/>
    </source>
</evidence>
<comment type="caution">
    <text evidence="1">The sequence shown here is derived from an EMBL/GenBank/DDBJ whole genome shotgun (WGS) entry which is preliminary data.</text>
</comment>
<gene>
    <name evidence="1" type="ORF">BEN48_14410</name>
</gene>
<proteinExistence type="predicted"/>
<organism evidence="1 2">
    <name type="scientific">Hymenobacter glacialis</name>
    <dbReference type="NCBI Taxonomy" id="1908236"/>
    <lineage>
        <taxon>Bacteria</taxon>
        <taxon>Pseudomonadati</taxon>
        <taxon>Bacteroidota</taxon>
        <taxon>Cytophagia</taxon>
        <taxon>Cytophagales</taxon>
        <taxon>Hymenobacteraceae</taxon>
        <taxon>Hymenobacter</taxon>
    </lineage>
</organism>
<evidence type="ECO:0000313" key="2">
    <source>
        <dbReference type="Proteomes" id="UP000177791"/>
    </source>
</evidence>
<keyword evidence="2" id="KW-1185">Reference proteome</keyword>
<sequence>MADIRETLRREPRHFGALWGQATMLRQLGEYRRALRILARLAAICPHLPGLQEQQLSLREDLEGGGLSE</sequence>
<dbReference type="STRING" id="1908236.BEN48_14410"/>
<name>A0A1G1T3M5_9BACT</name>
<protein>
    <submittedName>
        <fullName evidence="1">Uncharacterized protein</fullName>
    </submittedName>
</protein>